<evidence type="ECO:0000256" key="10">
    <source>
        <dbReference type="ARBA" id="ARBA00047802"/>
    </source>
</evidence>
<sequence>MLEKVIDSNPESHYTGQPEDAQDPSAVPFVWISKWVDYTDKYGIGYQLCDNCIGVFFNDGTHLVLLADGESLQYIERNNEEQYYTMHNYPAEMNKKITLLNYFNTYMTDNLVKAGEKCKTS</sequence>
<evidence type="ECO:0000256" key="1">
    <source>
        <dbReference type="ARBA" id="ARBA00004496"/>
    </source>
</evidence>
<dbReference type="FunFam" id="3.30.1120.30:FF:000001">
    <property type="entry name" value="Serine/threonine-protein kinase PLK"/>
    <property type="match status" value="1"/>
</dbReference>
<organism evidence="14 15">
    <name type="scientific">Argiope bruennichi</name>
    <name type="common">Wasp spider</name>
    <name type="synonym">Aranea bruennichi</name>
    <dbReference type="NCBI Taxonomy" id="94029"/>
    <lineage>
        <taxon>Eukaryota</taxon>
        <taxon>Metazoa</taxon>
        <taxon>Ecdysozoa</taxon>
        <taxon>Arthropoda</taxon>
        <taxon>Chelicerata</taxon>
        <taxon>Arachnida</taxon>
        <taxon>Araneae</taxon>
        <taxon>Araneomorphae</taxon>
        <taxon>Entelegynae</taxon>
        <taxon>Araneoidea</taxon>
        <taxon>Araneidae</taxon>
        <taxon>Argiope</taxon>
    </lineage>
</organism>
<keyword evidence="9" id="KW-0067">ATP-binding</keyword>
<evidence type="ECO:0000256" key="12">
    <source>
        <dbReference type="SAM" id="MobiDB-lite"/>
    </source>
</evidence>
<dbReference type="EC" id="2.7.11.21" evidence="2"/>
<dbReference type="Gene3D" id="3.30.1120.30">
    <property type="entry name" value="POLO box domain"/>
    <property type="match status" value="1"/>
</dbReference>
<comment type="caution">
    <text evidence="14">The sequence shown here is derived from an EMBL/GenBank/DDBJ whole genome shotgun (WGS) entry which is preliminary data.</text>
</comment>
<dbReference type="CDD" id="cd13118">
    <property type="entry name" value="POLO_box_1"/>
    <property type="match status" value="1"/>
</dbReference>
<dbReference type="EMBL" id="JABXBU010000003">
    <property type="protein sequence ID" value="KAF8792693.1"/>
    <property type="molecule type" value="Genomic_DNA"/>
</dbReference>
<reference evidence="14" key="1">
    <citation type="journal article" date="2020" name="bioRxiv">
        <title>Chromosome-level reference genome of the European wasp spider Argiope bruennichi: a resource for studies on range expansion and evolutionary adaptation.</title>
        <authorList>
            <person name="Sheffer M.M."/>
            <person name="Hoppe A."/>
            <person name="Krehenwinkel H."/>
            <person name="Uhl G."/>
            <person name="Kuss A.W."/>
            <person name="Jensen L."/>
            <person name="Jensen C."/>
            <person name="Gillespie R.G."/>
            <person name="Hoff K.J."/>
            <person name="Prost S."/>
        </authorList>
    </citation>
    <scope>NUCLEOTIDE SEQUENCE</scope>
</reference>
<comment type="catalytic activity">
    <reaction evidence="11">
        <text>L-seryl-[protein] + ATP = O-phospho-L-seryl-[protein] + ADP + H(+)</text>
        <dbReference type="Rhea" id="RHEA:17989"/>
        <dbReference type="Rhea" id="RHEA-COMP:9863"/>
        <dbReference type="Rhea" id="RHEA-COMP:11604"/>
        <dbReference type="ChEBI" id="CHEBI:15378"/>
        <dbReference type="ChEBI" id="CHEBI:29999"/>
        <dbReference type="ChEBI" id="CHEBI:30616"/>
        <dbReference type="ChEBI" id="CHEBI:83421"/>
        <dbReference type="ChEBI" id="CHEBI:456216"/>
        <dbReference type="EC" id="2.7.11.21"/>
    </reaction>
</comment>
<reference evidence="14" key="2">
    <citation type="submission" date="2020-06" db="EMBL/GenBank/DDBJ databases">
        <authorList>
            <person name="Sheffer M."/>
        </authorList>
    </citation>
    <scope>NUCLEOTIDE SEQUENCE</scope>
</reference>
<dbReference type="GO" id="GO:0000776">
    <property type="term" value="C:kinetochore"/>
    <property type="evidence" value="ECO:0007669"/>
    <property type="project" value="TreeGrafter"/>
</dbReference>
<keyword evidence="8 14" id="KW-0418">Kinase</keyword>
<comment type="subcellular location">
    <subcellularLocation>
        <location evidence="1">Cytoplasm</location>
    </subcellularLocation>
</comment>
<evidence type="ECO:0000256" key="7">
    <source>
        <dbReference type="ARBA" id="ARBA00022741"/>
    </source>
</evidence>
<keyword evidence="7" id="KW-0547">Nucleotide-binding</keyword>
<evidence type="ECO:0000313" key="14">
    <source>
        <dbReference type="EMBL" id="KAF8792693.1"/>
    </source>
</evidence>
<dbReference type="GO" id="GO:0007052">
    <property type="term" value="P:mitotic spindle organization"/>
    <property type="evidence" value="ECO:0007669"/>
    <property type="project" value="TreeGrafter"/>
</dbReference>
<gene>
    <name evidence="14" type="ORF">HNY73_004263</name>
</gene>
<dbReference type="PROSITE" id="PS50078">
    <property type="entry name" value="POLO_BOX"/>
    <property type="match status" value="1"/>
</dbReference>
<dbReference type="GO" id="GO:0005634">
    <property type="term" value="C:nucleus"/>
    <property type="evidence" value="ECO:0007669"/>
    <property type="project" value="TreeGrafter"/>
</dbReference>
<dbReference type="PANTHER" id="PTHR24345">
    <property type="entry name" value="SERINE/THREONINE-PROTEIN KINASE PLK"/>
    <property type="match status" value="1"/>
</dbReference>
<evidence type="ECO:0000313" key="15">
    <source>
        <dbReference type="Proteomes" id="UP000807504"/>
    </source>
</evidence>
<dbReference type="SUPFAM" id="SSF82615">
    <property type="entry name" value="Polo-box domain"/>
    <property type="match status" value="1"/>
</dbReference>
<accession>A0A8T0FVA5</accession>
<evidence type="ECO:0000256" key="8">
    <source>
        <dbReference type="ARBA" id="ARBA00022777"/>
    </source>
</evidence>
<comment type="catalytic activity">
    <reaction evidence="10">
        <text>L-threonyl-[protein] + ATP = O-phospho-L-threonyl-[protein] + ADP + H(+)</text>
        <dbReference type="Rhea" id="RHEA:46608"/>
        <dbReference type="Rhea" id="RHEA-COMP:11060"/>
        <dbReference type="Rhea" id="RHEA-COMP:11605"/>
        <dbReference type="ChEBI" id="CHEBI:15378"/>
        <dbReference type="ChEBI" id="CHEBI:30013"/>
        <dbReference type="ChEBI" id="CHEBI:30616"/>
        <dbReference type="ChEBI" id="CHEBI:61977"/>
        <dbReference type="ChEBI" id="CHEBI:456216"/>
        <dbReference type="EC" id="2.7.11.21"/>
    </reaction>
</comment>
<dbReference type="InterPro" id="IPR033701">
    <property type="entry name" value="POLO_box_1"/>
</dbReference>
<protein>
    <recommendedName>
        <fullName evidence="2">polo kinase</fullName>
        <ecNumber evidence="2">2.7.11.21</ecNumber>
    </recommendedName>
</protein>
<evidence type="ECO:0000256" key="4">
    <source>
        <dbReference type="ARBA" id="ARBA00022527"/>
    </source>
</evidence>
<evidence type="ECO:0000256" key="5">
    <source>
        <dbReference type="ARBA" id="ARBA00022679"/>
    </source>
</evidence>
<dbReference type="InterPro" id="IPR036947">
    <property type="entry name" value="POLO_box_dom_sf"/>
</dbReference>
<evidence type="ECO:0000256" key="2">
    <source>
        <dbReference type="ARBA" id="ARBA00012424"/>
    </source>
</evidence>
<dbReference type="GO" id="GO:0000922">
    <property type="term" value="C:spindle pole"/>
    <property type="evidence" value="ECO:0007669"/>
    <property type="project" value="TreeGrafter"/>
</dbReference>
<dbReference type="InterPro" id="IPR000959">
    <property type="entry name" value="POLO_box_dom"/>
</dbReference>
<keyword evidence="5" id="KW-0808">Transferase</keyword>
<keyword evidence="6" id="KW-0677">Repeat</keyword>
<dbReference type="AlphaFoldDB" id="A0A8T0FVA5"/>
<evidence type="ECO:0000256" key="9">
    <source>
        <dbReference type="ARBA" id="ARBA00022840"/>
    </source>
</evidence>
<evidence type="ECO:0000256" key="6">
    <source>
        <dbReference type="ARBA" id="ARBA00022737"/>
    </source>
</evidence>
<evidence type="ECO:0000259" key="13">
    <source>
        <dbReference type="PROSITE" id="PS50078"/>
    </source>
</evidence>
<dbReference type="Proteomes" id="UP000807504">
    <property type="component" value="Unassembled WGS sequence"/>
</dbReference>
<evidence type="ECO:0000256" key="3">
    <source>
        <dbReference type="ARBA" id="ARBA00022490"/>
    </source>
</evidence>
<proteinExistence type="predicted"/>
<dbReference type="GO" id="GO:0004674">
    <property type="term" value="F:protein serine/threonine kinase activity"/>
    <property type="evidence" value="ECO:0007669"/>
    <property type="project" value="UniProtKB-KW"/>
</dbReference>
<keyword evidence="15" id="KW-1185">Reference proteome</keyword>
<feature type="region of interest" description="Disordered" evidence="12">
    <location>
        <begin position="1"/>
        <end position="24"/>
    </location>
</feature>
<dbReference type="PANTHER" id="PTHR24345:SF93">
    <property type="entry name" value="SERINE_THREONINE-PROTEIN KINASE PLK1"/>
    <property type="match status" value="1"/>
</dbReference>
<keyword evidence="3" id="KW-0963">Cytoplasm</keyword>
<feature type="domain" description="POLO box" evidence="13">
    <location>
        <begin position="31"/>
        <end position="109"/>
    </location>
</feature>
<dbReference type="GO" id="GO:0005813">
    <property type="term" value="C:centrosome"/>
    <property type="evidence" value="ECO:0007669"/>
    <property type="project" value="TreeGrafter"/>
</dbReference>
<evidence type="ECO:0000256" key="11">
    <source>
        <dbReference type="ARBA" id="ARBA00048347"/>
    </source>
</evidence>
<dbReference type="GO" id="GO:0005737">
    <property type="term" value="C:cytoplasm"/>
    <property type="evidence" value="ECO:0007669"/>
    <property type="project" value="UniProtKB-SubCell"/>
</dbReference>
<keyword evidence="4" id="KW-0723">Serine/threonine-protein kinase</keyword>
<dbReference type="GO" id="GO:0005524">
    <property type="term" value="F:ATP binding"/>
    <property type="evidence" value="ECO:0007669"/>
    <property type="project" value="UniProtKB-KW"/>
</dbReference>
<name>A0A8T0FVA5_ARGBR</name>
<dbReference type="Pfam" id="PF00659">
    <property type="entry name" value="POLO_box"/>
    <property type="match status" value="1"/>
</dbReference>